<comment type="subcellular location">
    <subcellularLocation>
        <location evidence="1">Nucleus</location>
    </subcellularLocation>
</comment>
<dbReference type="PROSITE" id="PS51194">
    <property type="entry name" value="HELICASE_CTER"/>
    <property type="match status" value="1"/>
</dbReference>
<dbReference type="PROSITE" id="PS51192">
    <property type="entry name" value="HELICASE_ATP_BIND_1"/>
    <property type="match status" value="1"/>
</dbReference>
<keyword evidence="8" id="KW-0156">Chromatin regulator</keyword>
<dbReference type="CDD" id="cd17998">
    <property type="entry name" value="DEXHc_SMARCAD1"/>
    <property type="match status" value="1"/>
</dbReference>
<keyword evidence="9" id="KW-0238">DNA-binding</keyword>
<dbReference type="GO" id="GO:0005694">
    <property type="term" value="C:chromosome"/>
    <property type="evidence" value="ECO:0007669"/>
    <property type="project" value="UniProtKB-ARBA"/>
</dbReference>
<dbReference type="CDD" id="cd18793">
    <property type="entry name" value="SF2_C_SNF"/>
    <property type="match status" value="1"/>
</dbReference>
<dbReference type="Gene3D" id="3.40.50.10810">
    <property type="entry name" value="Tandem AAA-ATPase domain"/>
    <property type="match status" value="1"/>
</dbReference>
<feature type="region of interest" description="Disordered" evidence="12">
    <location>
        <begin position="312"/>
        <end position="347"/>
    </location>
</feature>
<feature type="compositionally biased region" description="Low complexity" evidence="12">
    <location>
        <begin position="31"/>
        <end position="43"/>
    </location>
</feature>
<evidence type="ECO:0000256" key="10">
    <source>
        <dbReference type="ARBA" id="ARBA00023242"/>
    </source>
</evidence>
<feature type="region of interest" description="Disordered" evidence="12">
    <location>
        <begin position="153"/>
        <end position="182"/>
    </location>
</feature>
<evidence type="ECO:0000313" key="16">
    <source>
        <dbReference type="Proteomes" id="UP000536275"/>
    </source>
</evidence>
<evidence type="ECO:0000259" key="14">
    <source>
        <dbReference type="PROSITE" id="PS51194"/>
    </source>
</evidence>
<dbReference type="SUPFAM" id="SSF52540">
    <property type="entry name" value="P-loop containing nucleoside triphosphate hydrolases"/>
    <property type="match status" value="2"/>
</dbReference>
<feature type="compositionally biased region" description="Polar residues" evidence="12">
    <location>
        <begin position="44"/>
        <end position="53"/>
    </location>
</feature>
<feature type="domain" description="Helicase C-terminal" evidence="14">
    <location>
        <begin position="875"/>
        <end position="1023"/>
    </location>
</feature>
<evidence type="ECO:0000256" key="6">
    <source>
        <dbReference type="ARBA" id="ARBA00022806"/>
    </source>
</evidence>
<keyword evidence="6" id="KW-0347">Helicase</keyword>
<dbReference type="InterPro" id="IPR038718">
    <property type="entry name" value="SNF2-like_sf"/>
</dbReference>
<feature type="compositionally biased region" description="Low complexity" evidence="12">
    <location>
        <begin position="256"/>
        <end position="271"/>
    </location>
</feature>
<evidence type="ECO:0000313" key="15">
    <source>
        <dbReference type="EMBL" id="KAF6066605.1"/>
    </source>
</evidence>
<keyword evidence="5" id="KW-0378">Hydrolase</keyword>
<dbReference type="InterPro" id="IPR001650">
    <property type="entry name" value="Helicase_C-like"/>
</dbReference>
<evidence type="ECO:0000256" key="1">
    <source>
        <dbReference type="ARBA" id="ARBA00004123"/>
    </source>
</evidence>
<dbReference type="InterPro" id="IPR027417">
    <property type="entry name" value="P-loop_NTPase"/>
</dbReference>
<feature type="region of interest" description="Disordered" evidence="12">
    <location>
        <begin position="195"/>
        <end position="248"/>
    </location>
</feature>
<dbReference type="GO" id="GO:0003677">
    <property type="term" value="F:DNA binding"/>
    <property type="evidence" value="ECO:0007669"/>
    <property type="project" value="UniProtKB-KW"/>
</dbReference>
<evidence type="ECO:0000256" key="12">
    <source>
        <dbReference type="SAM" id="MobiDB-lite"/>
    </source>
</evidence>
<dbReference type="GO" id="GO:0005634">
    <property type="term" value="C:nucleus"/>
    <property type="evidence" value="ECO:0007669"/>
    <property type="project" value="UniProtKB-SubCell"/>
</dbReference>
<keyword evidence="4" id="KW-0547">Nucleotide-binding</keyword>
<feature type="region of interest" description="Disordered" evidence="12">
    <location>
        <begin position="1"/>
        <end position="56"/>
    </location>
</feature>
<comment type="caution">
    <text evidence="15">The sequence shown here is derived from an EMBL/GenBank/DDBJ whole genome shotgun (WGS) entry which is preliminary data.</text>
</comment>
<feature type="domain" description="Helicase ATP-binding" evidence="13">
    <location>
        <begin position="502"/>
        <end position="669"/>
    </location>
</feature>
<keyword evidence="10" id="KW-0539">Nucleus</keyword>
<name>A0A8H6BVS2_CANAX</name>
<dbReference type="AlphaFoldDB" id="A0A8H6BVS2"/>
<feature type="coiled-coil region" evidence="11">
    <location>
        <begin position="118"/>
        <end position="145"/>
    </location>
</feature>
<evidence type="ECO:0000256" key="11">
    <source>
        <dbReference type="SAM" id="Coils"/>
    </source>
</evidence>
<evidence type="ECO:0000256" key="2">
    <source>
        <dbReference type="ARBA" id="ARBA00007025"/>
    </source>
</evidence>
<reference evidence="15 16" key="1">
    <citation type="submission" date="2020-03" db="EMBL/GenBank/DDBJ databases">
        <title>FDA dAtabase for Regulatory Grade micrObial Sequences (FDA-ARGOS): Supporting development and validation of Infectious Disease Dx tests.</title>
        <authorList>
            <person name="Campos J."/>
            <person name="Goldberg B."/>
            <person name="Tallon L."/>
            <person name="Sadzewicz L."/>
            <person name="Vavikolanu K."/>
            <person name="Mehta A."/>
            <person name="Aluvathingal J."/>
            <person name="Nadendla S."/>
            <person name="Nandy P."/>
            <person name="Geyer C."/>
            <person name="Yan Y."/>
            <person name="Sichtig H."/>
        </authorList>
    </citation>
    <scope>NUCLEOTIDE SEQUENCE [LARGE SCALE GENOMIC DNA]</scope>
    <source>
        <strain evidence="15 16">FDAARGOS_656</strain>
    </source>
</reference>
<dbReference type="Gene3D" id="3.40.50.300">
    <property type="entry name" value="P-loop containing nucleotide triphosphate hydrolases"/>
    <property type="match status" value="1"/>
</dbReference>
<dbReference type="SMART" id="SM00487">
    <property type="entry name" value="DEXDc"/>
    <property type="match status" value="1"/>
</dbReference>
<proteinExistence type="inferred from homology"/>
<dbReference type="InterPro" id="IPR014001">
    <property type="entry name" value="Helicase_ATP-bd"/>
</dbReference>
<dbReference type="SMART" id="SM00490">
    <property type="entry name" value="HELICc"/>
    <property type="match status" value="1"/>
</dbReference>
<feature type="compositionally biased region" description="Polar residues" evidence="12">
    <location>
        <begin position="12"/>
        <end position="21"/>
    </location>
</feature>
<gene>
    <name evidence="15" type="ORF">FOB64_004084</name>
</gene>
<comment type="similarity">
    <text evidence="2">Belongs to the SNF2/RAD54 helicase family.</text>
</comment>
<dbReference type="GO" id="GO:0140658">
    <property type="term" value="F:ATP-dependent chromatin remodeler activity"/>
    <property type="evidence" value="ECO:0007669"/>
    <property type="project" value="UniProtKB-ARBA"/>
</dbReference>
<feature type="compositionally biased region" description="Basic and acidic residues" evidence="12">
    <location>
        <begin position="230"/>
        <end position="247"/>
    </location>
</feature>
<keyword evidence="7" id="KW-0067">ATP-binding</keyword>
<dbReference type="Pfam" id="PF00176">
    <property type="entry name" value="SNF2-rel_dom"/>
    <property type="match status" value="1"/>
</dbReference>
<accession>A0A8H6BVS2</accession>
<dbReference type="GO" id="GO:0005524">
    <property type="term" value="F:ATP binding"/>
    <property type="evidence" value="ECO:0007669"/>
    <property type="project" value="UniProtKB-KW"/>
</dbReference>
<dbReference type="EC" id="3.6.4.12" evidence="3"/>
<evidence type="ECO:0000256" key="8">
    <source>
        <dbReference type="ARBA" id="ARBA00022853"/>
    </source>
</evidence>
<dbReference type="PANTHER" id="PTHR10799">
    <property type="entry name" value="SNF2/RAD54 HELICASE FAMILY"/>
    <property type="match status" value="1"/>
</dbReference>
<dbReference type="InterPro" id="IPR049730">
    <property type="entry name" value="SNF2/RAD54-like_C"/>
</dbReference>
<dbReference type="GO" id="GO:0016787">
    <property type="term" value="F:hydrolase activity"/>
    <property type="evidence" value="ECO:0007669"/>
    <property type="project" value="UniProtKB-KW"/>
</dbReference>
<feature type="compositionally biased region" description="Basic and acidic residues" evidence="12">
    <location>
        <begin position="195"/>
        <end position="208"/>
    </location>
</feature>
<keyword evidence="11" id="KW-0175">Coiled coil</keyword>
<evidence type="ECO:0000256" key="3">
    <source>
        <dbReference type="ARBA" id="ARBA00012551"/>
    </source>
</evidence>
<dbReference type="Proteomes" id="UP000536275">
    <property type="component" value="Unassembled WGS sequence"/>
</dbReference>
<evidence type="ECO:0000256" key="7">
    <source>
        <dbReference type="ARBA" id="ARBA00022840"/>
    </source>
</evidence>
<sequence>MSWFRRNKPTEESSTADPKTTPSKKNRVQVPSSSPITINSSPTKESTIQQPSLASKLISNEKERELELKRQKIRQHKDFPLIRKKFNYLSESDILKAFVKCKGNARDINKYLETNFDRNEYLRKENEQRQKIIQQQEEMREKNRQLRFQQLVEQTSKSSTPEVERGIITDDVNGYDEEDESPVKIKKGRATVKIDDMSPTKPNARESTKVSIKSKKSISDKYNRQSTLDKYARQFKPDQTSRLESLPKKRRLVRLSSLEDSSTPSSRSISPIPAPVGLAARFSYRESNTPNPPSDQPDDELEMLERKILENRKKRRQNQVQQPKQDKQNQRKPSSTKAIINLSDDENEDIEELLDDDEEDDQKVLEFINSAPIEDLSDICGIEPSVAEIVISQRPFHSLDVIAENDFPLTDADAAKRYKAVDSLIKQCAEYGDRLTEQMKSWGVSLTTEQGELDMEDDDFDEDIIMVKKRYLTMKYIKDKPALLADDVTLNNYQQVGINWLNLLYQNKLSCILADEMGLGKTCQVIAFMAHLKQVGERGPHLVVVPASTIENWLREFNKFCPDLSVRAYYGSQAEREELRYELSNDDEFEVLVTTYTLACGSPADAKFLKSQNFNVIVYDEGHLLKNSTSERYNKLMRLKGNFRLLLTGTPLQNNLKELVSLLSFMLPQLFNEKREELSSIFNQKSGTVTKENDHNPLLAQQAIKNAKTMMAPFVLRRRKDQVLQHLPPKTSQVVHCTMTKDQKRLYLDHFNNGKYVSSERQRRRTLPPETVAKLNREDPIPTSSNVLMELRKAALHPLLFRVIFDDSKLQEMSKAIMMEPEYATANQTYIFEDMQVMSDFELDRLCTQFPKTLSKWKLGDEKFLDSGKVIELGKILQHIIDNKGEKVLIFSLFTQVLDILERVLSIFNYKFARLDGNTPVQERQDLIDLFNQDDKIHIFLISTKAGGVGINLVAANHVIMFDQSFNPHEDKQAEDRAHRVGQTKEVKVYRLISDETIEKNIFSVARNKLELDEKISTLESIVYS</sequence>
<dbReference type="FunFam" id="3.40.50.10810:FF:000014">
    <property type="entry name" value="SWI/SNF-related matrix-associated actin-dependent regulator of chromatin subfamily A containing DEAD/H box 1"/>
    <property type="match status" value="1"/>
</dbReference>
<organism evidence="15 16">
    <name type="scientific">Candida albicans</name>
    <name type="common">Yeast</name>
    <dbReference type="NCBI Taxonomy" id="5476"/>
    <lineage>
        <taxon>Eukaryota</taxon>
        <taxon>Fungi</taxon>
        <taxon>Dikarya</taxon>
        <taxon>Ascomycota</taxon>
        <taxon>Saccharomycotina</taxon>
        <taxon>Pichiomycetes</taxon>
        <taxon>Debaryomycetaceae</taxon>
        <taxon>Candida/Lodderomyces clade</taxon>
        <taxon>Candida</taxon>
    </lineage>
</organism>
<dbReference type="InterPro" id="IPR000330">
    <property type="entry name" value="SNF2_N"/>
</dbReference>
<evidence type="ECO:0000256" key="9">
    <source>
        <dbReference type="ARBA" id="ARBA00023125"/>
    </source>
</evidence>
<dbReference type="Pfam" id="PF00271">
    <property type="entry name" value="Helicase_C"/>
    <property type="match status" value="1"/>
</dbReference>
<dbReference type="EMBL" id="JABWAD010000055">
    <property type="protein sequence ID" value="KAF6066605.1"/>
    <property type="molecule type" value="Genomic_DNA"/>
</dbReference>
<evidence type="ECO:0000256" key="4">
    <source>
        <dbReference type="ARBA" id="ARBA00022741"/>
    </source>
</evidence>
<evidence type="ECO:0000259" key="13">
    <source>
        <dbReference type="PROSITE" id="PS51192"/>
    </source>
</evidence>
<dbReference type="GO" id="GO:0003678">
    <property type="term" value="F:DNA helicase activity"/>
    <property type="evidence" value="ECO:0007669"/>
    <property type="project" value="UniProtKB-EC"/>
</dbReference>
<feature type="region of interest" description="Disordered" evidence="12">
    <location>
        <begin position="255"/>
        <end position="274"/>
    </location>
</feature>
<evidence type="ECO:0000256" key="5">
    <source>
        <dbReference type="ARBA" id="ARBA00022801"/>
    </source>
</evidence>
<protein>
    <recommendedName>
        <fullName evidence="3">DNA helicase</fullName>
        <ecNumber evidence="3">3.6.4.12</ecNumber>
    </recommendedName>
</protein>